<dbReference type="Proteomes" id="UP000190637">
    <property type="component" value="Unassembled WGS sequence"/>
</dbReference>
<proteinExistence type="predicted"/>
<dbReference type="RefSeq" id="WP_144290686.1">
    <property type="nucleotide sequence ID" value="NZ_FUWS01000002.1"/>
</dbReference>
<organism evidence="1 2">
    <name type="scientific">Marinactinospora thermotolerans DSM 45154</name>
    <dbReference type="NCBI Taxonomy" id="1122192"/>
    <lineage>
        <taxon>Bacteria</taxon>
        <taxon>Bacillati</taxon>
        <taxon>Actinomycetota</taxon>
        <taxon>Actinomycetes</taxon>
        <taxon>Streptosporangiales</taxon>
        <taxon>Nocardiopsidaceae</taxon>
        <taxon>Marinactinospora</taxon>
    </lineage>
</organism>
<evidence type="ECO:0000313" key="1">
    <source>
        <dbReference type="EMBL" id="SJZ53067.1"/>
    </source>
</evidence>
<protein>
    <submittedName>
        <fullName evidence="1">Uncharacterized protein</fullName>
    </submittedName>
</protein>
<evidence type="ECO:0000313" key="2">
    <source>
        <dbReference type="Proteomes" id="UP000190637"/>
    </source>
</evidence>
<keyword evidence="2" id="KW-1185">Reference proteome</keyword>
<reference evidence="1 2" key="1">
    <citation type="submission" date="2017-02" db="EMBL/GenBank/DDBJ databases">
        <authorList>
            <person name="Peterson S.W."/>
        </authorList>
    </citation>
    <scope>NUCLEOTIDE SEQUENCE [LARGE SCALE GENOMIC DNA]</scope>
    <source>
        <strain evidence="1 2">DSM 45154</strain>
    </source>
</reference>
<dbReference type="EMBL" id="FUWS01000002">
    <property type="protein sequence ID" value="SJZ53067.1"/>
    <property type="molecule type" value="Genomic_DNA"/>
</dbReference>
<accession>A0A1T4LET1</accession>
<gene>
    <name evidence="1" type="ORF">SAMN02745673_00643</name>
</gene>
<sequence>MEDRTHDTVPGPKPGVYEIMTMTDEQIARLPPEQAADAHQRLSRVGLPVPAALEARIRGGEDDAEEDD</sequence>
<name>A0A1T4LET1_9ACTN</name>
<dbReference type="AlphaFoldDB" id="A0A1T4LET1"/>